<dbReference type="EMBL" id="VLKW01000013">
    <property type="protein sequence ID" value="TWI42892.1"/>
    <property type="molecule type" value="Genomic_DNA"/>
</dbReference>
<dbReference type="OrthoDB" id="5762105at2"/>
<feature type="compositionally biased region" description="Basic and acidic residues" evidence="1">
    <location>
        <begin position="308"/>
        <end position="317"/>
    </location>
</feature>
<feature type="region of interest" description="Disordered" evidence="1">
    <location>
        <begin position="308"/>
        <end position="327"/>
    </location>
</feature>
<feature type="transmembrane region" description="Helical" evidence="2">
    <location>
        <begin position="246"/>
        <end position="266"/>
    </location>
</feature>
<evidence type="ECO:0000256" key="1">
    <source>
        <dbReference type="SAM" id="MobiDB-lite"/>
    </source>
</evidence>
<reference evidence="5" key="2">
    <citation type="submission" date="2019-07" db="EMBL/GenBank/DDBJ databases">
        <authorList>
            <person name="Whitman W."/>
            <person name="Huntemann M."/>
            <person name="Clum A."/>
            <person name="Pillay M."/>
            <person name="Palaniappan K."/>
            <person name="Varghese N."/>
            <person name="Mikhailova N."/>
            <person name="Stamatis D."/>
            <person name="Reddy T."/>
            <person name="Daum C."/>
            <person name="Shapiro N."/>
            <person name="Ivanova N."/>
            <person name="Kyrpides N."/>
            <person name="Woyke T."/>
        </authorList>
    </citation>
    <scope>NUCLEOTIDE SEQUENCE</scope>
    <source>
        <strain evidence="5">CGMCC 1.10685</strain>
    </source>
</reference>
<gene>
    <name evidence="4" type="ORF">GO485_07045</name>
    <name evidence="5" type="ORF">IP92_05225</name>
</gene>
<evidence type="ECO:0000313" key="6">
    <source>
        <dbReference type="Proteomes" id="UP000315112"/>
    </source>
</evidence>
<feature type="transmembrane region" description="Helical" evidence="2">
    <location>
        <begin position="118"/>
        <end position="135"/>
    </location>
</feature>
<feature type="domain" description="FHA" evidence="3">
    <location>
        <begin position="27"/>
        <end position="77"/>
    </location>
</feature>
<reference evidence="5 6" key="1">
    <citation type="journal article" date="2015" name="Stand. Genomic Sci.">
        <title>Genomic Encyclopedia of Bacterial and Archaeal Type Strains, Phase III: the genomes of soil and plant-associated and newly described type strains.</title>
        <authorList>
            <person name="Whitman W.B."/>
            <person name="Woyke T."/>
            <person name="Klenk H.P."/>
            <person name="Zhou Y."/>
            <person name="Lilburn T.G."/>
            <person name="Beck B.J."/>
            <person name="De Vos P."/>
            <person name="Vandamme P."/>
            <person name="Eisen J.A."/>
            <person name="Garrity G."/>
            <person name="Hugenholtz P."/>
            <person name="Kyrpides N.C."/>
        </authorList>
    </citation>
    <scope>NUCLEOTIDE SEQUENCE [LARGE SCALE GENOMIC DNA]</scope>
    <source>
        <strain evidence="5 6">CGMCC 1.10685</strain>
    </source>
</reference>
<evidence type="ECO:0000256" key="2">
    <source>
        <dbReference type="SAM" id="Phobius"/>
    </source>
</evidence>
<feature type="transmembrane region" description="Helical" evidence="2">
    <location>
        <begin position="147"/>
        <end position="171"/>
    </location>
</feature>
<dbReference type="CDD" id="cd00060">
    <property type="entry name" value="FHA"/>
    <property type="match status" value="1"/>
</dbReference>
<proteinExistence type="predicted"/>
<accession>A0A562PEH7</accession>
<protein>
    <submittedName>
        <fullName evidence="5">FHA domain-containing protein</fullName>
    </submittedName>
</protein>
<evidence type="ECO:0000313" key="4">
    <source>
        <dbReference type="EMBL" id="QGZ38828.1"/>
    </source>
</evidence>
<dbReference type="Gene3D" id="2.60.200.20">
    <property type="match status" value="1"/>
</dbReference>
<keyword evidence="2" id="KW-1133">Transmembrane helix</keyword>
<dbReference type="InterPro" id="IPR000253">
    <property type="entry name" value="FHA_dom"/>
</dbReference>
<dbReference type="Pfam" id="PF00498">
    <property type="entry name" value="FHA"/>
    <property type="match status" value="1"/>
</dbReference>
<dbReference type="SUPFAM" id="SSF49879">
    <property type="entry name" value="SMAD/FHA domain"/>
    <property type="match status" value="1"/>
</dbReference>
<dbReference type="Proteomes" id="UP000437862">
    <property type="component" value="Chromosome"/>
</dbReference>
<keyword evidence="7" id="KW-1185">Reference proteome</keyword>
<dbReference type="InterPro" id="IPR008984">
    <property type="entry name" value="SMAD_FHA_dom_sf"/>
</dbReference>
<reference evidence="4 7" key="3">
    <citation type="submission" date="2019-12" db="EMBL/GenBank/DDBJ databases">
        <title>Draft Genome Sequences of Six Type Strains of the Genus Massilia.</title>
        <authorList>
            <person name="Miess H."/>
            <person name="Frediansyah A."/>
            <person name="Goeker M."/>
            <person name="Gross H."/>
        </authorList>
    </citation>
    <scope>NUCLEOTIDE SEQUENCE [LARGE SCALE GENOMIC DNA]</scope>
    <source>
        <strain evidence="4 7">DSM 26639</strain>
    </source>
</reference>
<organism evidence="5 6">
    <name type="scientific">Pseudoduganella flava</name>
    <dbReference type="NCBI Taxonomy" id="871742"/>
    <lineage>
        <taxon>Bacteria</taxon>
        <taxon>Pseudomonadati</taxon>
        <taxon>Pseudomonadota</taxon>
        <taxon>Betaproteobacteria</taxon>
        <taxon>Burkholderiales</taxon>
        <taxon>Oxalobacteraceae</taxon>
        <taxon>Telluria group</taxon>
        <taxon>Pseudoduganella</taxon>
    </lineage>
</organism>
<dbReference type="Proteomes" id="UP000315112">
    <property type="component" value="Unassembled WGS sequence"/>
</dbReference>
<feature type="transmembrane region" description="Helical" evidence="2">
    <location>
        <begin position="183"/>
        <end position="211"/>
    </location>
</feature>
<evidence type="ECO:0000313" key="7">
    <source>
        <dbReference type="Proteomes" id="UP000437862"/>
    </source>
</evidence>
<dbReference type="EMBL" id="CP046904">
    <property type="protein sequence ID" value="QGZ38828.1"/>
    <property type="molecule type" value="Genomic_DNA"/>
</dbReference>
<keyword evidence="2" id="KW-0812">Transmembrane</keyword>
<evidence type="ECO:0000313" key="5">
    <source>
        <dbReference type="EMBL" id="TWI42892.1"/>
    </source>
</evidence>
<evidence type="ECO:0000259" key="3">
    <source>
        <dbReference type="PROSITE" id="PS50006"/>
    </source>
</evidence>
<dbReference type="SMART" id="SM00240">
    <property type="entry name" value="FHA"/>
    <property type="match status" value="1"/>
</dbReference>
<dbReference type="AlphaFoldDB" id="A0A562PEH7"/>
<sequence>MTAPYFIEILARNGDVVSRQRFADLPVTLGRGYDNDFVLDDAHTAPHHAVLEQDADGALVLRDLGSQNGIVLHGRRHPSVPLNGTTIVRLGHTRLRVRDAAFPVEPELTDTTMHAWEGGAPAFAGLALIALFVGVEQALSDTEGFQAIRYLLTIVTGVGAGMIWSGIWALVNRLFGGHARLGRHLFILGAGLIAIGAWKALSSVLAYAWSAEAFTRYGNHVALLIVCGMVYFHLRTVRPHVAPRRLAAACGVLLGLGSGIALMSNLQTTGQLSDELYMSVLLPPSVRQSPDHSVDEFMGGAARLRAEADAERKRDVNGDVTDDEDGD</sequence>
<feature type="transmembrane region" description="Helical" evidence="2">
    <location>
        <begin position="217"/>
        <end position="234"/>
    </location>
</feature>
<dbReference type="RefSeq" id="WP_145880837.1">
    <property type="nucleotide sequence ID" value="NZ_CP046904.1"/>
</dbReference>
<name>A0A562PEH7_9BURK</name>
<dbReference type="PROSITE" id="PS50006">
    <property type="entry name" value="FHA_DOMAIN"/>
    <property type="match status" value="1"/>
</dbReference>
<keyword evidence="2" id="KW-0472">Membrane</keyword>